<accession>A0A8X8ZRC3</accession>
<dbReference type="SUPFAM" id="SSF57850">
    <property type="entry name" value="RING/U-box"/>
    <property type="match status" value="1"/>
</dbReference>
<feature type="domain" description="U-box" evidence="6">
    <location>
        <begin position="5"/>
        <end position="82"/>
    </location>
</feature>
<comment type="function">
    <text evidence="5">Functions as an E3 ubiquitin ligase.</text>
</comment>
<evidence type="ECO:0000256" key="2">
    <source>
        <dbReference type="ARBA" id="ARBA00004906"/>
    </source>
</evidence>
<keyword evidence="4 5" id="KW-0833">Ubl conjugation pathway</keyword>
<name>A0A8X8ZRC3_SALSN</name>
<proteinExistence type="predicted"/>
<dbReference type="InterPro" id="IPR045185">
    <property type="entry name" value="PUB22/23/24-like"/>
</dbReference>
<evidence type="ECO:0000256" key="1">
    <source>
        <dbReference type="ARBA" id="ARBA00000900"/>
    </source>
</evidence>
<dbReference type="EC" id="2.3.2.27" evidence="5"/>
<evidence type="ECO:0000256" key="5">
    <source>
        <dbReference type="RuleBase" id="RU369093"/>
    </source>
</evidence>
<comment type="pathway">
    <text evidence="2 5">Protein modification; protein ubiquitination.</text>
</comment>
<dbReference type="Pfam" id="PF25598">
    <property type="entry name" value="ARM_PUB"/>
    <property type="match status" value="1"/>
</dbReference>
<dbReference type="InterPro" id="IPR011989">
    <property type="entry name" value="ARM-like"/>
</dbReference>
<dbReference type="SUPFAM" id="SSF48371">
    <property type="entry name" value="ARM repeat"/>
    <property type="match status" value="1"/>
</dbReference>
<dbReference type="Gene3D" id="3.30.40.10">
    <property type="entry name" value="Zinc/RING finger domain, C3HC4 (zinc finger)"/>
    <property type="match status" value="1"/>
</dbReference>
<dbReference type="GO" id="GO:0061630">
    <property type="term" value="F:ubiquitin protein ligase activity"/>
    <property type="evidence" value="ECO:0007669"/>
    <property type="project" value="UniProtKB-UniRule"/>
</dbReference>
<dbReference type="GO" id="GO:0016567">
    <property type="term" value="P:protein ubiquitination"/>
    <property type="evidence" value="ECO:0007669"/>
    <property type="project" value="UniProtKB-UniRule"/>
</dbReference>
<evidence type="ECO:0000313" key="7">
    <source>
        <dbReference type="EMBL" id="KAG6415202.1"/>
    </source>
</evidence>
<dbReference type="PANTHER" id="PTHR22849:SF11">
    <property type="entry name" value="U-BOX DOMAIN-CONTAINING PROTEIN"/>
    <property type="match status" value="1"/>
</dbReference>
<dbReference type="Gene3D" id="1.25.10.10">
    <property type="entry name" value="Leucine-rich Repeat Variant"/>
    <property type="match status" value="1"/>
</dbReference>
<dbReference type="InterPro" id="IPR045210">
    <property type="entry name" value="RING-Ubox_PUB"/>
</dbReference>
<dbReference type="InterPro" id="IPR013083">
    <property type="entry name" value="Znf_RING/FYVE/PHD"/>
</dbReference>
<evidence type="ECO:0000256" key="4">
    <source>
        <dbReference type="ARBA" id="ARBA00022786"/>
    </source>
</evidence>
<dbReference type="PANTHER" id="PTHR22849">
    <property type="entry name" value="WDSAM1 PROTEIN"/>
    <property type="match status" value="1"/>
</dbReference>
<dbReference type="PROSITE" id="PS51698">
    <property type="entry name" value="U_BOX"/>
    <property type="match status" value="1"/>
</dbReference>
<dbReference type="Pfam" id="PF04564">
    <property type="entry name" value="U-box"/>
    <property type="match status" value="1"/>
</dbReference>
<evidence type="ECO:0000259" key="6">
    <source>
        <dbReference type="PROSITE" id="PS51698"/>
    </source>
</evidence>
<dbReference type="InterPro" id="IPR003613">
    <property type="entry name" value="Ubox_domain"/>
</dbReference>
<reference evidence="7" key="1">
    <citation type="submission" date="2018-01" db="EMBL/GenBank/DDBJ databases">
        <authorList>
            <person name="Mao J.F."/>
        </authorList>
    </citation>
    <scope>NUCLEOTIDE SEQUENCE</scope>
    <source>
        <strain evidence="7">Huo1</strain>
        <tissue evidence="7">Leaf</tissue>
    </source>
</reference>
<dbReference type="Proteomes" id="UP000298416">
    <property type="component" value="Unassembled WGS sequence"/>
</dbReference>
<dbReference type="InterPro" id="IPR016024">
    <property type="entry name" value="ARM-type_fold"/>
</dbReference>
<evidence type="ECO:0000313" key="8">
    <source>
        <dbReference type="Proteomes" id="UP000298416"/>
    </source>
</evidence>
<dbReference type="AlphaFoldDB" id="A0A8X8ZRC3"/>
<gene>
    <name evidence="7" type="ORF">SASPL_122607</name>
</gene>
<dbReference type="EMBL" id="PNBA02000008">
    <property type="protein sequence ID" value="KAG6415202.1"/>
    <property type="molecule type" value="Genomic_DNA"/>
</dbReference>
<dbReference type="OrthoDB" id="885946at2759"/>
<sequence length="315" mass="34419">MEEIETPCYFLCPISMEAMIDPVTVSTGITYDRHSIEKLLSSSENPTCPVTKQPLNPSSAALTPNHTLRRLIHTWPHPKPSQIEPSDSDLKSFFADNTSILETLIQQLTNGDTGARASAIALIGKAYAVAEPIHLIGAGKEVFVEAVRMIKEGVSKKAAVRLVVELCPWGRNRVKAVEAGAVAAVVEMLLESGERRECELGMAALEQVCRCAEGRAELLRHGAGLAVVSKKILRVSGVVSDRGVRILGLISQYSANSRVLEEMVEVGVVAKLCLVLQVVASHKTKERIREILRLHSRVWKESSCIPPHLLSFYPS</sequence>
<comment type="catalytic activity">
    <reaction evidence="1 5">
        <text>S-ubiquitinyl-[E2 ubiquitin-conjugating enzyme]-L-cysteine + [acceptor protein]-L-lysine = [E2 ubiquitin-conjugating enzyme]-L-cysteine + N(6)-ubiquitinyl-[acceptor protein]-L-lysine.</text>
        <dbReference type="EC" id="2.3.2.27"/>
    </reaction>
</comment>
<dbReference type="SMART" id="SM00504">
    <property type="entry name" value="Ubox"/>
    <property type="match status" value="1"/>
</dbReference>
<comment type="caution">
    <text evidence="7">The sequence shown here is derived from an EMBL/GenBank/DDBJ whole genome shotgun (WGS) entry which is preliminary data.</text>
</comment>
<keyword evidence="3 5" id="KW-0808">Transferase</keyword>
<organism evidence="7">
    <name type="scientific">Salvia splendens</name>
    <name type="common">Scarlet sage</name>
    <dbReference type="NCBI Taxonomy" id="180675"/>
    <lineage>
        <taxon>Eukaryota</taxon>
        <taxon>Viridiplantae</taxon>
        <taxon>Streptophyta</taxon>
        <taxon>Embryophyta</taxon>
        <taxon>Tracheophyta</taxon>
        <taxon>Spermatophyta</taxon>
        <taxon>Magnoliopsida</taxon>
        <taxon>eudicotyledons</taxon>
        <taxon>Gunneridae</taxon>
        <taxon>Pentapetalae</taxon>
        <taxon>asterids</taxon>
        <taxon>lamiids</taxon>
        <taxon>Lamiales</taxon>
        <taxon>Lamiaceae</taxon>
        <taxon>Nepetoideae</taxon>
        <taxon>Mentheae</taxon>
        <taxon>Salviinae</taxon>
        <taxon>Salvia</taxon>
        <taxon>Salvia subgen. Calosphace</taxon>
        <taxon>core Calosphace</taxon>
    </lineage>
</organism>
<dbReference type="CDD" id="cd16664">
    <property type="entry name" value="RING-Ubox_PUB"/>
    <property type="match status" value="1"/>
</dbReference>
<protein>
    <recommendedName>
        <fullName evidence="5 6">U-box domain-containing protein</fullName>
        <ecNumber evidence="5">2.3.2.27</ecNumber>
    </recommendedName>
    <alternativeName>
        <fullName evidence="5">RING-type E3 ubiquitin transferase PUB</fullName>
    </alternativeName>
</protein>
<dbReference type="InterPro" id="IPR058678">
    <property type="entry name" value="ARM_PUB"/>
</dbReference>
<keyword evidence="8" id="KW-1185">Reference proteome</keyword>
<reference evidence="7" key="2">
    <citation type="submission" date="2020-08" db="EMBL/GenBank/DDBJ databases">
        <title>Plant Genome Project.</title>
        <authorList>
            <person name="Zhang R.-G."/>
        </authorList>
    </citation>
    <scope>NUCLEOTIDE SEQUENCE</scope>
    <source>
        <strain evidence="7">Huo1</strain>
        <tissue evidence="7">Leaf</tissue>
    </source>
</reference>
<evidence type="ECO:0000256" key="3">
    <source>
        <dbReference type="ARBA" id="ARBA00022679"/>
    </source>
</evidence>